<name>A0A8G2BUA0_9BACT</name>
<dbReference type="RefSeq" id="WP_103982395.1">
    <property type="nucleotide sequence ID" value="NZ_FNVS01000002.1"/>
</dbReference>
<proteinExistence type="predicted"/>
<sequence length="204" mass="22527">MEDKKKRTNSSQVMELQQLIAGPLIATIEADALSSRSYLDYLMKIAFDSYDPATGKTGKIRMLTFNYTNQDVNGNKQQSVSIPLLTLVPLPLLQIQEADFDFDIKILDALTETTEEHFSTEEGKSVSEDNNGGFKLRASLAPKQSDGTNSGNIQQSLSANMKIRVKMRQADMPAGLSNLLHLTANNVQVEDIEVEEVTEEEGGK</sequence>
<dbReference type="InterPro" id="IPR024510">
    <property type="entry name" value="DUF2589"/>
</dbReference>
<protein>
    <recommendedName>
        <fullName evidence="3">DUF2589 domain-containing protein</fullName>
    </recommendedName>
</protein>
<keyword evidence="2" id="KW-1185">Reference proteome</keyword>
<reference evidence="1 2" key="1">
    <citation type="submission" date="2016-10" db="EMBL/GenBank/DDBJ databases">
        <authorList>
            <person name="Varghese N."/>
            <person name="Submissions S."/>
        </authorList>
    </citation>
    <scope>NUCLEOTIDE SEQUENCE [LARGE SCALE GENOMIC DNA]</scope>
    <source>
        <strain evidence="1 2">DSM 29073</strain>
    </source>
</reference>
<dbReference type="Pfam" id="PF11655">
    <property type="entry name" value="DUF2589"/>
    <property type="match status" value="1"/>
</dbReference>
<evidence type="ECO:0000313" key="1">
    <source>
        <dbReference type="EMBL" id="SEF52997.1"/>
    </source>
</evidence>
<evidence type="ECO:0008006" key="3">
    <source>
        <dbReference type="Google" id="ProtNLM"/>
    </source>
</evidence>
<accession>A0A8G2BUA0</accession>
<organism evidence="1 2">
    <name type="scientific">Parabacteroides chinchillae</name>
    <dbReference type="NCBI Taxonomy" id="871327"/>
    <lineage>
        <taxon>Bacteria</taxon>
        <taxon>Pseudomonadati</taxon>
        <taxon>Bacteroidota</taxon>
        <taxon>Bacteroidia</taxon>
        <taxon>Bacteroidales</taxon>
        <taxon>Tannerellaceae</taxon>
        <taxon>Parabacteroides</taxon>
    </lineage>
</organism>
<dbReference type="Proteomes" id="UP000236725">
    <property type="component" value="Unassembled WGS sequence"/>
</dbReference>
<dbReference type="EMBL" id="FNVS01000002">
    <property type="protein sequence ID" value="SEF52997.1"/>
    <property type="molecule type" value="Genomic_DNA"/>
</dbReference>
<dbReference type="AlphaFoldDB" id="A0A8G2BUA0"/>
<evidence type="ECO:0000313" key="2">
    <source>
        <dbReference type="Proteomes" id="UP000236725"/>
    </source>
</evidence>
<gene>
    <name evidence="1" type="ORF">SAMN05444001_102105</name>
</gene>
<comment type="caution">
    <text evidence="1">The sequence shown here is derived from an EMBL/GenBank/DDBJ whole genome shotgun (WGS) entry which is preliminary data.</text>
</comment>